<evidence type="ECO:0000256" key="6">
    <source>
        <dbReference type="ARBA" id="ARBA00022729"/>
    </source>
</evidence>
<dbReference type="EMBL" id="RXIC02000020">
    <property type="protein sequence ID" value="KAB1221580.1"/>
    <property type="molecule type" value="Genomic_DNA"/>
</dbReference>
<evidence type="ECO:0000256" key="14">
    <source>
        <dbReference type="ARBA" id="ARBA00023180"/>
    </source>
</evidence>
<feature type="domain" description="PA" evidence="17">
    <location>
        <begin position="72"/>
        <end position="171"/>
    </location>
</feature>
<evidence type="ECO:0000256" key="9">
    <source>
        <dbReference type="ARBA" id="ARBA00022927"/>
    </source>
</evidence>
<dbReference type="Pfam" id="PF02225">
    <property type="entry name" value="PA"/>
    <property type="match status" value="1"/>
</dbReference>
<keyword evidence="3" id="KW-0813">Transport</keyword>
<evidence type="ECO:0000256" key="7">
    <source>
        <dbReference type="ARBA" id="ARBA00022737"/>
    </source>
</evidence>
<keyword evidence="10 15" id="KW-1133">Transmembrane helix</keyword>
<keyword evidence="12 15" id="KW-0472">Membrane</keyword>
<keyword evidence="11" id="KW-0333">Golgi apparatus</keyword>
<evidence type="ECO:0000256" key="13">
    <source>
        <dbReference type="ARBA" id="ARBA00023157"/>
    </source>
</evidence>
<comment type="similarity">
    <text evidence="2">Belongs to the VSR (BP-80) family.</text>
</comment>
<keyword evidence="8" id="KW-0106">Calcium</keyword>
<feature type="transmembrane region" description="Helical" evidence="15">
    <location>
        <begin position="480"/>
        <end position="503"/>
    </location>
</feature>
<keyword evidence="7" id="KW-0677">Repeat</keyword>
<dbReference type="Gene3D" id="3.50.30.30">
    <property type="match status" value="1"/>
</dbReference>
<dbReference type="GO" id="GO:0000139">
    <property type="term" value="C:Golgi membrane"/>
    <property type="evidence" value="ECO:0007669"/>
    <property type="project" value="UniProtKB-SubCell"/>
</dbReference>
<evidence type="ECO:0000256" key="15">
    <source>
        <dbReference type="SAM" id="Phobius"/>
    </source>
</evidence>
<comment type="subcellular location">
    <subcellularLocation>
        <location evidence="1">Golgi apparatus membrane</location>
    </subcellularLocation>
</comment>
<evidence type="ECO:0000256" key="16">
    <source>
        <dbReference type="SAM" id="SignalP"/>
    </source>
</evidence>
<keyword evidence="13" id="KW-1015">Disulfide bond</keyword>
<evidence type="ECO:0000256" key="5">
    <source>
        <dbReference type="ARBA" id="ARBA00022692"/>
    </source>
</evidence>
<protein>
    <submittedName>
        <fullName evidence="19">Vacuolar-sorting receptor 6</fullName>
    </submittedName>
</protein>
<dbReference type="InterPro" id="IPR046450">
    <property type="entry name" value="PA_dom_sf"/>
</dbReference>
<reference evidence="19 20" key="1">
    <citation type="journal article" date="2019" name="Plant Biotechnol. J.">
        <title>The red bayberry genome and genetic basis of sex determination.</title>
        <authorList>
            <person name="Jia H.M."/>
            <person name="Jia H.J."/>
            <person name="Cai Q.L."/>
            <person name="Wang Y."/>
            <person name="Zhao H.B."/>
            <person name="Yang W.F."/>
            <person name="Wang G.Y."/>
            <person name="Li Y.H."/>
            <person name="Zhan D.L."/>
            <person name="Shen Y.T."/>
            <person name="Niu Q.F."/>
            <person name="Chang L."/>
            <person name="Qiu J."/>
            <person name="Zhao L."/>
            <person name="Xie H.B."/>
            <person name="Fu W.Y."/>
            <person name="Jin J."/>
            <person name="Li X.W."/>
            <person name="Jiao Y."/>
            <person name="Zhou C.C."/>
            <person name="Tu T."/>
            <person name="Chai C.Y."/>
            <person name="Gao J.L."/>
            <person name="Fan L.J."/>
            <person name="van de Weg E."/>
            <person name="Wang J.Y."/>
            <person name="Gao Z.S."/>
        </authorList>
    </citation>
    <scope>NUCLEOTIDE SEQUENCE [LARGE SCALE GENOMIC DNA]</scope>
    <source>
        <tissue evidence="19">Leaves</tissue>
    </source>
</reference>
<dbReference type="FunFam" id="3.50.30.30:FF:000001">
    <property type="entry name" value="Vacuolar-sorting receptor 1"/>
    <property type="match status" value="1"/>
</dbReference>
<proteinExistence type="inferred from homology"/>
<evidence type="ECO:0000313" key="19">
    <source>
        <dbReference type="EMBL" id="KAB1221580.1"/>
    </source>
</evidence>
<evidence type="ECO:0000313" key="20">
    <source>
        <dbReference type="Proteomes" id="UP000516437"/>
    </source>
</evidence>
<keyword evidence="6 16" id="KW-0732">Signal</keyword>
<accession>A0A6A1WFE1</accession>
<sequence>MTVAARKTWMAFLRKLIALTLVLAVLENHEVGARFVVEKSSITVLSPASLSSKYDGAIANFGIPDYGGYMVGSVVYPEKGSNGCEAFEGDKPFKSDFSRPTFLLLDRGDCYFALKAWNGQQAGAAAVLVADSVNEPLITMDSPEESTDSDGYVEKIGIPSALIEKSFGDSLKQALKKGEDVSVRIDWTESVPHPDERVEYEFWTNSNDECGIRCDEQMNFVQSFKGHAQILEKGGYTLFTPHYITWYCPQAFILSSQCKSQCINHGRYCAPDPEQDFGMGYQGKDVVFENLRQLCVHRVANESNRSWVWWDYVTDFHIRCSMKEKKYSKECAEDVLKSLDLPIEKIRKCIGEPEADVENQVLKTEQELQVGQGSRGDVTILPTLVINNVQYRGKLERTSVLKAICSGFKETSDPLICLSGDIETNECAENNGGCWQDLKSNITACKDTFRGRVCECPVIKGVEYRGDGYTSCEERSGSKFSWFVAFLVLAAVAAAGVAGYIFYKYRLRSYMDSEIMAIMSQYMPLDSQHNNQVQTDAEPLRQSAEMGSKGDSASVKASMQEDHANASRAYADPFDSPAPNKVQEKVIYITPFFYVQRHNYWHVNGV</sequence>
<evidence type="ECO:0000256" key="10">
    <source>
        <dbReference type="ARBA" id="ARBA00022989"/>
    </source>
</evidence>
<evidence type="ECO:0000256" key="4">
    <source>
        <dbReference type="ARBA" id="ARBA00022536"/>
    </source>
</evidence>
<feature type="chain" id="PRO_5025684664" evidence="16">
    <location>
        <begin position="25"/>
        <end position="606"/>
    </location>
</feature>
<dbReference type="Gene3D" id="2.10.25.10">
    <property type="entry name" value="Laminin"/>
    <property type="match status" value="1"/>
</dbReference>
<keyword evidence="5 15" id="KW-0812">Transmembrane</keyword>
<dbReference type="InterPro" id="IPR003137">
    <property type="entry name" value="PA_domain"/>
</dbReference>
<dbReference type="GO" id="GO:0006623">
    <property type="term" value="P:protein targeting to vacuole"/>
    <property type="evidence" value="ECO:0007669"/>
    <property type="project" value="UniProtKB-ARBA"/>
</dbReference>
<comment type="caution">
    <text evidence="19">The sequence shown here is derived from an EMBL/GenBank/DDBJ whole genome shotgun (WGS) entry which is preliminary data.</text>
</comment>
<dbReference type="SUPFAM" id="SSF52025">
    <property type="entry name" value="PA domain"/>
    <property type="match status" value="1"/>
</dbReference>
<evidence type="ECO:0000256" key="2">
    <source>
        <dbReference type="ARBA" id="ARBA00007038"/>
    </source>
</evidence>
<evidence type="ECO:0000256" key="11">
    <source>
        <dbReference type="ARBA" id="ARBA00023034"/>
    </source>
</evidence>
<keyword evidence="20" id="KW-1185">Reference proteome</keyword>
<evidence type="ECO:0000256" key="3">
    <source>
        <dbReference type="ARBA" id="ARBA00022448"/>
    </source>
</evidence>
<dbReference type="InterPro" id="IPR056858">
    <property type="entry name" value="VSR_TRX"/>
</dbReference>
<dbReference type="PANTHER" id="PTHR22702:SF4">
    <property type="entry name" value="VACUOLAR-SORTING RECEPTOR 6-LIKE"/>
    <property type="match status" value="1"/>
</dbReference>
<dbReference type="PANTHER" id="PTHR22702">
    <property type="entry name" value="PROTEASE-ASSOCIATED DOMAIN-CONTAINING PROTEIN"/>
    <property type="match status" value="1"/>
</dbReference>
<keyword evidence="9" id="KW-0653">Protein transport</keyword>
<keyword evidence="14" id="KW-0325">Glycoprotein</keyword>
<feature type="signal peptide" evidence="16">
    <location>
        <begin position="1"/>
        <end position="24"/>
    </location>
</feature>
<evidence type="ECO:0000256" key="1">
    <source>
        <dbReference type="ARBA" id="ARBA00004394"/>
    </source>
</evidence>
<gene>
    <name evidence="19" type="ORF">CJ030_MR2G027107</name>
</gene>
<evidence type="ECO:0000259" key="17">
    <source>
        <dbReference type="Pfam" id="PF02225"/>
    </source>
</evidence>
<dbReference type="Proteomes" id="UP000516437">
    <property type="component" value="Chromosome 2"/>
</dbReference>
<keyword evidence="19" id="KW-0675">Receptor</keyword>
<dbReference type="Pfam" id="PF25011">
    <property type="entry name" value="VSR_TRX"/>
    <property type="match status" value="1"/>
</dbReference>
<evidence type="ECO:0000259" key="18">
    <source>
        <dbReference type="Pfam" id="PF25011"/>
    </source>
</evidence>
<dbReference type="OrthoDB" id="10045365at2759"/>
<evidence type="ECO:0000256" key="12">
    <source>
        <dbReference type="ARBA" id="ARBA00023136"/>
    </source>
</evidence>
<feature type="domain" description="Vacuolar sorting receptor thioredoxin-like" evidence="18">
    <location>
        <begin position="198"/>
        <end position="405"/>
    </location>
</feature>
<dbReference type="AlphaFoldDB" id="A0A6A1WFE1"/>
<organism evidence="19 20">
    <name type="scientific">Morella rubra</name>
    <name type="common">Chinese bayberry</name>
    <dbReference type="NCBI Taxonomy" id="262757"/>
    <lineage>
        <taxon>Eukaryota</taxon>
        <taxon>Viridiplantae</taxon>
        <taxon>Streptophyta</taxon>
        <taxon>Embryophyta</taxon>
        <taxon>Tracheophyta</taxon>
        <taxon>Spermatophyta</taxon>
        <taxon>Magnoliopsida</taxon>
        <taxon>eudicotyledons</taxon>
        <taxon>Gunneridae</taxon>
        <taxon>Pentapetalae</taxon>
        <taxon>rosids</taxon>
        <taxon>fabids</taxon>
        <taxon>Fagales</taxon>
        <taxon>Myricaceae</taxon>
        <taxon>Morella</taxon>
    </lineage>
</organism>
<keyword evidence="4" id="KW-0245">EGF-like domain</keyword>
<evidence type="ECO:0000256" key="8">
    <source>
        <dbReference type="ARBA" id="ARBA00022837"/>
    </source>
</evidence>
<dbReference type="FunFam" id="2.10.25.10:FF:000178">
    <property type="entry name" value="vacuolar-sorting receptor 1"/>
    <property type="match status" value="1"/>
</dbReference>
<name>A0A6A1WFE1_9ROSI</name>